<name>A0AAF0E0L4_9BASI</name>
<comment type="similarity">
    <text evidence="1">Belongs to the V-ATPase H subunit family.</text>
</comment>
<evidence type="ECO:0000256" key="4">
    <source>
        <dbReference type="ARBA" id="ARBA00023065"/>
    </source>
</evidence>
<evidence type="ECO:0000256" key="3">
    <source>
        <dbReference type="ARBA" id="ARBA00022781"/>
    </source>
</evidence>
<dbReference type="InterPro" id="IPR016024">
    <property type="entry name" value="ARM-type_fold"/>
</dbReference>
<dbReference type="PANTHER" id="PTHR10698">
    <property type="entry name" value="V-TYPE PROTON ATPASE SUBUNIT H"/>
    <property type="match status" value="1"/>
</dbReference>
<accession>A0AAF0E0L4</accession>
<evidence type="ECO:0000313" key="7">
    <source>
        <dbReference type="Proteomes" id="UP001214603"/>
    </source>
</evidence>
<sequence>MPEEKRGQQAVSTSPLLPLENSWLKDTADKLRARQTAWEGYQRADLISSEELQMLRDAEQAGRDGKLDAVLEKGSQYAALYTRLFGKLSRADTIQQVVLLADDLVQAAPEHLDYFLNESQLYASLLKLLDVQDEFVSLKAAQFLGIFLTAQAASRSSDAPPTSVLDKLLEFLNKQLKTVVGNSTDGAQGNAASVALLVLSEVLRQASFRSRVWEQATQQAESKDAQQAIVGTLVALEQKTTAGGSGTQTPRESTSGYPQLQYQGLFALWVLTFDQQAAAGIDAYFGLASVLVRLAQTALKHKIVRLIVGIWDNMLTVSNASEENAGRLLGAKVLPLCKTLQERNYPDEEMRDQLKHVADVLASRLDQMSSYEEYQSELQSKHLSEDNPVHSLDEFWKENAEKLIEDNEQDLKQLVALVKPESNSDSTTLALACNDIGKFVHNFEGGRRRVTALGAKDAIMGLVDSEDPQVRHAALQTLARLVSSSWK</sequence>
<dbReference type="PANTHER" id="PTHR10698:SF0">
    <property type="entry name" value="V-TYPE PROTON ATPASE SUBUNIT H"/>
    <property type="match status" value="1"/>
</dbReference>
<dbReference type="Pfam" id="PF03224">
    <property type="entry name" value="V-ATPase_H_N"/>
    <property type="match status" value="1"/>
</dbReference>
<dbReference type="Gene3D" id="1.25.40.150">
    <property type="entry name" value="V-type ATPase, subunit H, C-terminal domain"/>
    <property type="match status" value="1"/>
</dbReference>
<dbReference type="InterPro" id="IPR011987">
    <property type="entry name" value="ATPase_V1-cplx_hsu_C"/>
</dbReference>
<dbReference type="GO" id="GO:0000329">
    <property type="term" value="C:fungal-type vacuole membrane"/>
    <property type="evidence" value="ECO:0007669"/>
    <property type="project" value="TreeGrafter"/>
</dbReference>
<organism evidence="6 7">
    <name type="scientific">Malassezia obtusa</name>
    <dbReference type="NCBI Taxonomy" id="76774"/>
    <lineage>
        <taxon>Eukaryota</taxon>
        <taxon>Fungi</taxon>
        <taxon>Dikarya</taxon>
        <taxon>Basidiomycota</taxon>
        <taxon>Ustilaginomycotina</taxon>
        <taxon>Malasseziomycetes</taxon>
        <taxon>Malasseziales</taxon>
        <taxon>Malasseziaceae</taxon>
        <taxon>Malassezia</taxon>
    </lineage>
</organism>
<evidence type="ECO:0000313" key="6">
    <source>
        <dbReference type="EMBL" id="WFD02977.1"/>
    </source>
</evidence>
<dbReference type="InterPro" id="IPR004908">
    <property type="entry name" value="ATPase_V1-cplx_hsu"/>
</dbReference>
<dbReference type="Pfam" id="PF11698">
    <property type="entry name" value="V-ATPase_H_C"/>
    <property type="match status" value="1"/>
</dbReference>
<proteinExistence type="inferred from homology"/>
<feature type="domain" description="ATPase V1 complex subunit H C-terminal" evidence="5">
    <location>
        <begin position="367"/>
        <end position="486"/>
    </location>
</feature>
<dbReference type="SUPFAM" id="SSF48371">
    <property type="entry name" value="ARM repeat"/>
    <property type="match status" value="1"/>
</dbReference>
<dbReference type="InterPro" id="IPR011989">
    <property type="entry name" value="ARM-like"/>
</dbReference>
<dbReference type="AlphaFoldDB" id="A0AAF0E0L4"/>
<dbReference type="Gene3D" id="1.25.10.10">
    <property type="entry name" value="Leucine-rich Repeat Variant"/>
    <property type="match status" value="1"/>
</dbReference>
<dbReference type="GO" id="GO:0046961">
    <property type="term" value="F:proton-transporting ATPase activity, rotational mechanism"/>
    <property type="evidence" value="ECO:0007669"/>
    <property type="project" value="InterPro"/>
</dbReference>
<keyword evidence="3" id="KW-0375">Hydrogen ion transport</keyword>
<evidence type="ECO:0000256" key="2">
    <source>
        <dbReference type="ARBA" id="ARBA00022448"/>
    </source>
</evidence>
<keyword evidence="2" id="KW-0813">Transport</keyword>
<evidence type="ECO:0000256" key="1">
    <source>
        <dbReference type="ARBA" id="ARBA00008613"/>
    </source>
</evidence>
<dbReference type="GO" id="GO:0000221">
    <property type="term" value="C:vacuolar proton-transporting V-type ATPase, V1 domain"/>
    <property type="evidence" value="ECO:0007669"/>
    <property type="project" value="InterPro"/>
</dbReference>
<keyword evidence="7" id="KW-1185">Reference proteome</keyword>
<evidence type="ECO:0000259" key="5">
    <source>
        <dbReference type="Pfam" id="PF11698"/>
    </source>
</evidence>
<dbReference type="Proteomes" id="UP001214603">
    <property type="component" value="Chromosome 2"/>
</dbReference>
<dbReference type="EMBL" id="CP119935">
    <property type="protein sequence ID" value="WFD02977.1"/>
    <property type="molecule type" value="Genomic_DNA"/>
</dbReference>
<reference evidence="6" key="1">
    <citation type="submission" date="2023-03" db="EMBL/GenBank/DDBJ databases">
        <title>Mating type loci evolution in Malassezia.</title>
        <authorList>
            <person name="Coelho M.A."/>
        </authorList>
    </citation>
    <scope>NUCLEOTIDE SEQUENCE</scope>
    <source>
        <strain evidence="6">CBS 7876</strain>
    </source>
</reference>
<dbReference type="InterPro" id="IPR038497">
    <property type="entry name" value="ATPase_V1-cplx_hsu_C_sf"/>
</dbReference>
<protein>
    <submittedName>
        <fullName evidence="6">H(+)-transporting V1 sector ATPase subunit H</fullName>
    </submittedName>
</protein>
<keyword evidence="4" id="KW-0406">Ion transport</keyword>
<gene>
    <name evidence="6" type="primary">VMA13</name>
    <name evidence="6" type="ORF">MOBT1_001666</name>
</gene>